<protein>
    <recommendedName>
        <fullName evidence="3">DUF2399 domain-containing protein</fullName>
    </recommendedName>
</protein>
<evidence type="ECO:0008006" key="3">
    <source>
        <dbReference type="Google" id="ProtNLM"/>
    </source>
</evidence>
<organism evidence="1 2">
    <name type="scientific">Pelomonas caseinilytica</name>
    <dbReference type="NCBI Taxonomy" id="2906763"/>
    <lineage>
        <taxon>Bacteria</taxon>
        <taxon>Pseudomonadati</taxon>
        <taxon>Pseudomonadota</taxon>
        <taxon>Betaproteobacteria</taxon>
        <taxon>Burkholderiales</taxon>
        <taxon>Sphaerotilaceae</taxon>
        <taxon>Roseateles</taxon>
    </lineage>
</organism>
<evidence type="ECO:0000313" key="1">
    <source>
        <dbReference type="EMBL" id="MCE4540309.1"/>
    </source>
</evidence>
<gene>
    <name evidence="1" type="ORF">LXT12_23955</name>
</gene>
<keyword evidence="2" id="KW-1185">Reference proteome</keyword>
<name>A0ABS8XHH6_9BURK</name>
<proteinExistence type="predicted"/>
<dbReference type="Proteomes" id="UP001201463">
    <property type="component" value="Unassembled WGS sequence"/>
</dbReference>
<accession>A0ABS8XHH6</accession>
<sequence length="391" mass="42615">MSTRELSASRTRRLLAAATPAWPPGLPPLDVDERELLVEWLRGSAPTRKWEDSLLKAAGPQRIELAQRLSDLALKAGLCTRCERFDKGRWRPVELRWVELEALQTALGLATRSDRDARRMALAERLDALMADELVGEAAQALAESRMAVGPAEARAALLQALLDWTAEGAEGLRRDFALRLGHTKAVGDGEWRWLERHFDLPALGIGAFAPTLTLAGDLGLVWPGGRRVDLAALGFASLPVPSLLTLQRVDGPPTRWWLIENRASFEKQAARREPGVALAWIAGRPTRAWREAMARLIAVAPAPAAISADADPAGIEIALAAAQPWEAAGLPWSAVAMEPARLDRPGLQPLGRYDRAVLERLAVQPLPPDLAALRDAMAERGVKAEQEGWL</sequence>
<dbReference type="InterPro" id="IPR036078">
    <property type="entry name" value="Spo11/TopoVI_A_sf"/>
</dbReference>
<dbReference type="EMBL" id="JAJTWT010000015">
    <property type="protein sequence ID" value="MCE4540309.1"/>
    <property type="molecule type" value="Genomic_DNA"/>
</dbReference>
<comment type="caution">
    <text evidence="1">The sequence shown here is derived from an EMBL/GenBank/DDBJ whole genome shotgun (WGS) entry which is preliminary data.</text>
</comment>
<evidence type="ECO:0000313" key="2">
    <source>
        <dbReference type="Proteomes" id="UP001201463"/>
    </source>
</evidence>
<reference evidence="1 2" key="1">
    <citation type="submission" date="2021-12" db="EMBL/GenBank/DDBJ databases">
        <title>Genome seq of p7.</title>
        <authorList>
            <person name="Seo T."/>
        </authorList>
    </citation>
    <scope>NUCLEOTIDE SEQUENCE [LARGE SCALE GENOMIC DNA]</scope>
    <source>
        <strain evidence="1 2">P7</strain>
    </source>
</reference>
<dbReference type="SUPFAM" id="SSF56726">
    <property type="entry name" value="DNA topoisomerase IV, alpha subunit"/>
    <property type="match status" value="1"/>
</dbReference>
<dbReference type="RefSeq" id="WP_233394823.1">
    <property type="nucleotide sequence ID" value="NZ_JAJTWT010000015.1"/>
</dbReference>